<evidence type="ECO:0000313" key="2">
    <source>
        <dbReference type="Proteomes" id="UP001055153"/>
    </source>
</evidence>
<organism evidence="1 2">
    <name type="scientific">Methylobacterium isbiliense</name>
    <dbReference type="NCBI Taxonomy" id="315478"/>
    <lineage>
        <taxon>Bacteria</taxon>
        <taxon>Pseudomonadati</taxon>
        <taxon>Pseudomonadota</taxon>
        <taxon>Alphaproteobacteria</taxon>
        <taxon>Hyphomicrobiales</taxon>
        <taxon>Methylobacteriaceae</taxon>
        <taxon>Methylobacterium</taxon>
    </lineage>
</organism>
<name>A0ABQ4SC47_9HYPH</name>
<sequence>MADVILFPRVVKVFGETFPASSMRAGISEAERRGFSRPKLDALLNHDRPFASYFLCRLGSADELERRYGEVGLGRLLGAMRRSTRRGA</sequence>
<reference evidence="1" key="2">
    <citation type="submission" date="2021-08" db="EMBL/GenBank/DDBJ databases">
        <authorList>
            <person name="Tani A."/>
            <person name="Ola A."/>
            <person name="Ogura Y."/>
            <person name="Katsura K."/>
            <person name="Hayashi T."/>
        </authorList>
    </citation>
    <scope>NUCLEOTIDE SEQUENCE</scope>
    <source>
        <strain evidence="1">DSM 17168</strain>
    </source>
</reference>
<reference evidence="1" key="1">
    <citation type="journal article" date="2021" name="Front. Microbiol.">
        <title>Comprehensive Comparative Genomics and Phenotyping of Methylobacterium Species.</title>
        <authorList>
            <person name="Alessa O."/>
            <person name="Ogura Y."/>
            <person name="Fujitani Y."/>
            <person name="Takami H."/>
            <person name="Hayashi T."/>
            <person name="Sahin N."/>
            <person name="Tani A."/>
        </authorList>
    </citation>
    <scope>NUCLEOTIDE SEQUENCE</scope>
    <source>
        <strain evidence="1">DSM 17168</strain>
    </source>
</reference>
<comment type="caution">
    <text evidence="1">The sequence shown here is derived from an EMBL/GenBank/DDBJ whole genome shotgun (WGS) entry which is preliminary data.</text>
</comment>
<evidence type="ECO:0000313" key="1">
    <source>
        <dbReference type="EMBL" id="GJE00031.1"/>
    </source>
</evidence>
<dbReference type="RefSeq" id="WP_238234909.1">
    <property type="nucleotide sequence ID" value="NZ_BPQQ01000022.1"/>
</dbReference>
<protein>
    <recommendedName>
        <fullName evidence="3">Extradiol ring-cleavage dioxygenase LigAB LigA subunit domain-containing protein</fullName>
    </recommendedName>
</protein>
<dbReference type="Proteomes" id="UP001055153">
    <property type="component" value="Unassembled WGS sequence"/>
</dbReference>
<keyword evidence="2" id="KW-1185">Reference proteome</keyword>
<gene>
    <name evidence="1" type="ORF">GMJLKIPL_1949</name>
</gene>
<accession>A0ABQ4SC47</accession>
<dbReference type="EMBL" id="BPQQ01000022">
    <property type="protein sequence ID" value="GJE00031.1"/>
    <property type="molecule type" value="Genomic_DNA"/>
</dbReference>
<evidence type="ECO:0008006" key="3">
    <source>
        <dbReference type="Google" id="ProtNLM"/>
    </source>
</evidence>
<proteinExistence type="predicted"/>